<feature type="region of interest" description="Disordered" evidence="1">
    <location>
        <begin position="1"/>
        <end position="25"/>
    </location>
</feature>
<dbReference type="AlphaFoldDB" id="A0A7X0SK18"/>
<dbReference type="Pfam" id="PF13342">
    <property type="entry name" value="Toprim_Crpt"/>
    <property type="match status" value="1"/>
</dbReference>
<dbReference type="Proteomes" id="UP000564644">
    <property type="component" value="Unassembled WGS sequence"/>
</dbReference>
<accession>A0A7X0SK18</accession>
<keyword evidence="2" id="KW-0413">Isomerase</keyword>
<feature type="non-terminal residue" evidence="2">
    <location>
        <position position="1"/>
    </location>
</feature>
<feature type="compositionally biased region" description="Gly residues" evidence="1">
    <location>
        <begin position="8"/>
        <end position="18"/>
    </location>
</feature>
<reference evidence="2 3" key="1">
    <citation type="submission" date="2020-08" db="EMBL/GenBank/DDBJ databases">
        <title>Cohnella phylogeny.</title>
        <authorList>
            <person name="Dunlap C."/>
        </authorList>
    </citation>
    <scope>NUCLEOTIDE SEQUENCE [LARGE SCALE GENOMIC DNA]</scope>
    <source>
        <strain evidence="2 3">CBP 2801</strain>
    </source>
</reference>
<dbReference type="InterPro" id="IPR025589">
    <property type="entry name" value="Toprim_C_rpt"/>
</dbReference>
<proteinExistence type="predicted"/>
<organism evidence="2 3">
    <name type="scientific">Cohnella zeiphila</name>
    <dbReference type="NCBI Taxonomy" id="2761120"/>
    <lineage>
        <taxon>Bacteria</taxon>
        <taxon>Bacillati</taxon>
        <taxon>Bacillota</taxon>
        <taxon>Bacilli</taxon>
        <taxon>Bacillales</taxon>
        <taxon>Paenibacillaceae</taxon>
        <taxon>Cohnella</taxon>
    </lineage>
</organism>
<gene>
    <name evidence="2" type="ORF">H7C18_10685</name>
</gene>
<evidence type="ECO:0000313" key="2">
    <source>
        <dbReference type="EMBL" id="MBB6731371.1"/>
    </source>
</evidence>
<dbReference type="EMBL" id="JACJVO010000012">
    <property type="protein sequence ID" value="MBB6731371.1"/>
    <property type="molecule type" value="Genomic_DNA"/>
</dbReference>
<dbReference type="GO" id="GO:0016853">
    <property type="term" value="F:isomerase activity"/>
    <property type="evidence" value="ECO:0007669"/>
    <property type="project" value="UniProtKB-KW"/>
</dbReference>
<evidence type="ECO:0000313" key="3">
    <source>
        <dbReference type="Proteomes" id="UP000564644"/>
    </source>
</evidence>
<sequence>LPRRAGRGRGAASGGSAGAGEAARATRETAAAAAPAVVGTCPRPGCGGQIFMGRKGYGCSHYKSGCSFVIWKESLGRTLSDAMVRSLIEKGRTSKLKFKSASGESYDARLRLANPATGELALERE</sequence>
<evidence type="ECO:0000256" key="1">
    <source>
        <dbReference type="SAM" id="MobiDB-lite"/>
    </source>
</evidence>
<protein>
    <submittedName>
        <fullName evidence="2">Topoisomerase C-terminal repeat-containing protein</fullName>
    </submittedName>
</protein>
<dbReference type="RefSeq" id="WP_185129047.1">
    <property type="nucleotide sequence ID" value="NZ_JACJVO010000012.1"/>
</dbReference>
<comment type="caution">
    <text evidence="2">The sequence shown here is derived from an EMBL/GenBank/DDBJ whole genome shotgun (WGS) entry which is preliminary data.</text>
</comment>
<keyword evidence="3" id="KW-1185">Reference proteome</keyword>
<name>A0A7X0SK18_9BACL</name>